<evidence type="ECO:0008006" key="3">
    <source>
        <dbReference type="Google" id="ProtNLM"/>
    </source>
</evidence>
<evidence type="ECO:0000313" key="2">
    <source>
        <dbReference type="Proteomes" id="UP001610818"/>
    </source>
</evidence>
<keyword evidence="2" id="KW-1185">Reference proteome</keyword>
<dbReference type="EMBL" id="JBIRGQ010000001">
    <property type="protein sequence ID" value="MFH8543510.1"/>
    <property type="molecule type" value="Genomic_DNA"/>
</dbReference>
<sequence>MNTLERIGHTHGAVGEMHFLMFLAGAAANLLTMTTGAEASTPEAILDRFALALLARPQPSLA</sequence>
<organism evidence="1 2">
    <name type="scientific">Streptomyces longisporoflavus</name>
    <dbReference type="NCBI Taxonomy" id="28044"/>
    <lineage>
        <taxon>Bacteria</taxon>
        <taxon>Bacillati</taxon>
        <taxon>Actinomycetota</taxon>
        <taxon>Actinomycetes</taxon>
        <taxon>Kitasatosporales</taxon>
        <taxon>Streptomycetaceae</taxon>
        <taxon>Streptomyces</taxon>
    </lineage>
</organism>
<protein>
    <recommendedName>
        <fullName evidence="3">TetR family transcriptional regulator</fullName>
    </recommendedName>
</protein>
<evidence type="ECO:0000313" key="1">
    <source>
        <dbReference type="EMBL" id="MFH8543510.1"/>
    </source>
</evidence>
<reference evidence="1 2" key="1">
    <citation type="submission" date="2024-10" db="EMBL/GenBank/DDBJ databases">
        <title>The Natural Products Discovery Center: Release of the First 8490 Sequenced Strains for Exploring Actinobacteria Biosynthetic Diversity.</title>
        <authorList>
            <person name="Kalkreuter E."/>
            <person name="Kautsar S.A."/>
            <person name="Yang D."/>
            <person name="Bader C.D."/>
            <person name="Teijaro C.N."/>
            <person name="Fluegel L."/>
            <person name="Davis C.M."/>
            <person name="Simpson J.R."/>
            <person name="Lauterbach L."/>
            <person name="Steele A.D."/>
            <person name="Gui C."/>
            <person name="Meng S."/>
            <person name="Li G."/>
            <person name="Viehrig K."/>
            <person name="Ye F."/>
            <person name="Su P."/>
            <person name="Kiefer A.F."/>
            <person name="Nichols A."/>
            <person name="Cepeda A.J."/>
            <person name="Yan W."/>
            <person name="Fan B."/>
            <person name="Jiang Y."/>
            <person name="Adhikari A."/>
            <person name="Zheng C.-J."/>
            <person name="Schuster L."/>
            <person name="Cowan T.M."/>
            <person name="Smanski M.J."/>
            <person name="Chevrette M.G."/>
            <person name="De Carvalho L.P.S."/>
            <person name="Shen B."/>
        </authorList>
    </citation>
    <scope>NUCLEOTIDE SEQUENCE [LARGE SCALE GENOMIC DNA]</scope>
    <source>
        <strain evidence="1 2">NPDC017990</strain>
    </source>
</reference>
<dbReference type="Proteomes" id="UP001610818">
    <property type="component" value="Unassembled WGS sequence"/>
</dbReference>
<proteinExistence type="predicted"/>
<dbReference type="RefSeq" id="WP_397706775.1">
    <property type="nucleotide sequence ID" value="NZ_JBIRGN010000001.1"/>
</dbReference>
<gene>
    <name evidence="1" type="ORF">ACH4F9_00695</name>
</gene>
<accession>A0ABW7QH33</accession>
<name>A0ABW7QH33_9ACTN</name>
<comment type="caution">
    <text evidence="1">The sequence shown here is derived from an EMBL/GenBank/DDBJ whole genome shotgun (WGS) entry which is preliminary data.</text>
</comment>